<dbReference type="GO" id="GO:0016020">
    <property type="term" value="C:membrane"/>
    <property type="evidence" value="ECO:0007669"/>
    <property type="project" value="UniProtKB-SubCell"/>
</dbReference>
<organism evidence="8 9">
    <name type="scientific">Collybia nuda</name>
    <dbReference type="NCBI Taxonomy" id="64659"/>
    <lineage>
        <taxon>Eukaryota</taxon>
        <taxon>Fungi</taxon>
        <taxon>Dikarya</taxon>
        <taxon>Basidiomycota</taxon>
        <taxon>Agaricomycotina</taxon>
        <taxon>Agaricomycetes</taxon>
        <taxon>Agaricomycetidae</taxon>
        <taxon>Agaricales</taxon>
        <taxon>Tricholomatineae</taxon>
        <taxon>Clitocybaceae</taxon>
        <taxon>Collybia</taxon>
    </lineage>
</organism>
<dbReference type="CDD" id="cd17323">
    <property type="entry name" value="MFS_Tpo1_MDR_like"/>
    <property type="match status" value="1"/>
</dbReference>
<evidence type="ECO:0000313" key="9">
    <source>
        <dbReference type="Proteomes" id="UP000807353"/>
    </source>
</evidence>
<evidence type="ECO:0000256" key="2">
    <source>
        <dbReference type="ARBA" id="ARBA00022692"/>
    </source>
</evidence>
<evidence type="ECO:0000256" key="1">
    <source>
        <dbReference type="ARBA" id="ARBA00004141"/>
    </source>
</evidence>
<dbReference type="OrthoDB" id="6770063at2759"/>
<feature type="transmembrane region" description="Helical" evidence="6">
    <location>
        <begin position="139"/>
        <end position="159"/>
    </location>
</feature>
<gene>
    <name evidence="8" type="ORF">BDZ94DRAFT_1264802</name>
</gene>
<protein>
    <submittedName>
        <fullName evidence="8">MFS general substrate transporter</fullName>
    </submittedName>
</protein>
<feature type="transmembrane region" description="Helical" evidence="6">
    <location>
        <begin position="508"/>
        <end position="529"/>
    </location>
</feature>
<feature type="transmembrane region" description="Helical" evidence="6">
    <location>
        <begin position="335"/>
        <end position="354"/>
    </location>
</feature>
<reference evidence="8" key="1">
    <citation type="submission" date="2020-11" db="EMBL/GenBank/DDBJ databases">
        <authorList>
            <consortium name="DOE Joint Genome Institute"/>
            <person name="Ahrendt S."/>
            <person name="Riley R."/>
            <person name="Andreopoulos W."/>
            <person name="Labutti K."/>
            <person name="Pangilinan J."/>
            <person name="Ruiz-Duenas F.J."/>
            <person name="Barrasa J.M."/>
            <person name="Sanchez-Garcia M."/>
            <person name="Camarero S."/>
            <person name="Miyauchi S."/>
            <person name="Serrano A."/>
            <person name="Linde D."/>
            <person name="Babiker R."/>
            <person name="Drula E."/>
            <person name="Ayuso-Fernandez I."/>
            <person name="Pacheco R."/>
            <person name="Padilla G."/>
            <person name="Ferreira P."/>
            <person name="Barriuso J."/>
            <person name="Kellner H."/>
            <person name="Castanera R."/>
            <person name="Alfaro M."/>
            <person name="Ramirez L."/>
            <person name="Pisabarro A.G."/>
            <person name="Kuo A."/>
            <person name="Tritt A."/>
            <person name="Lipzen A."/>
            <person name="He G."/>
            <person name="Yan M."/>
            <person name="Ng V."/>
            <person name="Cullen D."/>
            <person name="Martin F."/>
            <person name="Rosso M.-N."/>
            <person name="Henrissat B."/>
            <person name="Hibbett D."/>
            <person name="Martinez A.T."/>
            <person name="Grigoriev I.V."/>
        </authorList>
    </citation>
    <scope>NUCLEOTIDE SEQUENCE</scope>
    <source>
        <strain evidence="8">CBS 247.69</strain>
    </source>
</reference>
<feature type="transmembrane region" description="Helical" evidence="6">
    <location>
        <begin position="374"/>
        <end position="394"/>
    </location>
</feature>
<evidence type="ECO:0000259" key="7">
    <source>
        <dbReference type="PROSITE" id="PS50850"/>
    </source>
</evidence>
<dbReference type="AlphaFoldDB" id="A0A9P5Y046"/>
<dbReference type="InterPro" id="IPR020846">
    <property type="entry name" value="MFS_dom"/>
</dbReference>
<proteinExistence type="predicted"/>
<keyword evidence="4 6" id="KW-0472">Membrane</keyword>
<name>A0A9P5Y046_9AGAR</name>
<dbReference type="Pfam" id="PF07690">
    <property type="entry name" value="MFS_1"/>
    <property type="match status" value="1"/>
</dbReference>
<comment type="caution">
    <text evidence="8">The sequence shown here is derived from an EMBL/GenBank/DDBJ whole genome shotgun (WGS) entry which is preliminary data.</text>
</comment>
<feature type="transmembrane region" description="Helical" evidence="6">
    <location>
        <begin position="259"/>
        <end position="279"/>
    </location>
</feature>
<feature type="transmembrane region" description="Helical" evidence="6">
    <location>
        <begin position="165"/>
        <end position="188"/>
    </location>
</feature>
<feature type="transmembrane region" description="Helical" evidence="6">
    <location>
        <begin position="99"/>
        <end position="118"/>
    </location>
</feature>
<dbReference type="PANTHER" id="PTHR23502:SF60">
    <property type="entry name" value="MAJOR FACILITATOR SUPERFAMILY (MFS) PROFILE DOMAIN-CONTAINING PROTEIN-RELATED"/>
    <property type="match status" value="1"/>
</dbReference>
<keyword evidence="9" id="KW-1185">Reference proteome</keyword>
<dbReference type="FunFam" id="1.20.1250.20:FF:000011">
    <property type="entry name" value="MFS multidrug transporter, putative"/>
    <property type="match status" value="1"/>
</dbReference>
<accession>A0A9P5Y046</accession>
<dbReference type="Gene3D" id="1.20.1250.20">
    <property type="entry name" value="MFS general substrate transporter like domains"/>
    <property type="match status" value="1"/>
</dbReference>
<evidence type="ECO:0000313" key="8">
    <source>
        <dbReference type="EMBL" id="KAF9460952.1"/>
    </source>
</evidence>
<feature type="transmembrane region" description="Helical" evidence="6">
    <location>
        <begin position="415"/>
        <end position="434"/>
    </location>
</feature>
<dbReference type="InterPro" id="IPR011701">
    <property type="entry name" value="MFS"/>
</dbReference>
<dbReference type="PROSITE" id="PS50850">
    <property type="entry name" value="MFS"/>
    <property type="match status" value="1"/>
</dbReference>
<comment type="subcellular location">
    <subcellularLocation>
        <location evidence="1">Membrane</location>
        <topology evidence="1">Multi-pass membrane protein</topology>
    </subcellularLocation>
</comment>
<evidence type="ECO:0000256" key="6">
    <source>
        <dbReference type="SAM" id="Phobius"/>
    </source>
</evidence>
<dbReference type="EMBL" id="MU150291">
    <property type="protein sequence ID" value="KAF9460952.1"/>
    <property type="molecule type" value="Genomic_DNA"/>
</dbReference>
<feature type="domain" description="Major facilitator superfamily (MFS) profile" evidence="7">
    <location>
        <begin position="103"/>
        <end position="536"/>
    </location>
</feature>
<feature type="compositionally biased region" description="Basic and acidic residues" evidence="5">
    <location>
        <begin position="32"/>
        <end position="41"/>
    </location>
</feature>
<feature type="transmembrane region" description="Helical" evidence="6">
    <location>
        <begin position="200"/>
        <end position="221"/>
    </location>
</feature>
<keyword evidence="3 6" id="KW-1133">Transmembrane helix</keyword>
<evidence type="ECO:0000256" key="3">
    <source>
        <dbReference type="ARBA" id="ARBA00022989"/>
    </source>
</evidence>
<keyword evidence="2 6" id="KW-0812">Transmembrane</keyword>
<dbReference type="Proteomes" id="UP000807353">
    <property type="component" value="Unassembled WGS sequence"/>
</dbReference>
<dbReference type="PANTHER" id="PTHR23502">
    <property type="entry name" value="MAJOR FACILITATOR SUPERFAMILY"/>
    <property type="match status" value="1"/>
</dbReference>
<evidence type="ECO:0000256" key="5">
    <source>
        <dbReference type="SAM" id="MobiDB-lite"/>
    </source>
</evidence>
<feature type="transmembrane region" description="Helical" evidence="6">
    <location>
        <begin position="440"/>
        <end position="460"/>
    </location>
</feature>
<sequence>MSQPPSSHLSTFSTSDSDDAPISTEIPPYCLDTEKDPKYLDPEESTLSLQSYNTSPIASVNTPSINLDKPSKLGDESEIVIGWDGPSDPMNPRNWAKGTRWGVTLVVSLFTFISPVASSISSPALSMISKDLGIPPGSVLENMSLSIFVLAYALGPLIWGPLSELYGRLVILQISNIWFLIFNTLCSFAKTPTQMLMFRFLAGFGGAAPQSLGGGVVGDLWSPEERGMAMSVYSLAPLVGPSTGPLVGGWIAERIQWQWVFWSVSIADGILQLAGFMFLRETYAPELLKRKARVMRKATGNTNIRSEFERPDRHWTSVMARGIIKPIVFLGTEPIVQVFALYMAVLYGVLYLSLTTFVKVYTDLYGQTRGIAGLHYLAIALGSTVGGQVGSRVLNSVYYKLKAKNSGVATPEMRLPLLMVSATTLPIGLLIYGWTANARVFWFVPDLGVFIFSIGIGGNWTCIQTYLVDNYALYAASAIAAVSSFRAFAGFGFPLFADRMYDNLGYGWGNSILAFICLVIGCPAPFIFYRYGPKLRALSKAASVEREP</sequence>
<feature type="region of interest" description="Disordered" evidence="5">
    <location>
        <begin position="1"/>
        <end position="46"/>
    </location>
</feature>
<dbReference type="InterPro" id="IPR036259">
    <property type="entry name" value="MFS_trans_sf"/>
</dbReference>
<evidence type="ECO:0000256" key="4">
    <source>
        <dbReference type="ARBA" id="ARBA00023136"/>
    </source>
</evidence>
<feature type="compositionally biased region" description="Low complexity" evidence="5">
    <location>
        <begin position="1"/>
        <end position="15"/>
    </location>
</feature>
<feature type="transmembrane region" description="Helical" evidence="6">
    <location>
        <begin position="472"/>
        <end position="496"/>
    </location>
</feature>
<dbReference type="SUPFAM" id="SSF103473">
    <property type="entry name" value="MFS general substrate transporter"/>
    <property type="match status" value="1"/>
</dbReference>
<dbReference type="GO" id="GO:0022857">
    <property type="term" value="F:transmembrane transporter activity"/>
    <property type="evidence" value="ECO:0007669"/>
    <property type="project" value="InterPro"/>
</dbReference>